<dbReference type="EMBL" id="FMXB01000004">
    <property type="protein sequence ID" value="SDA45529.1"/>
    <property type="molecule type" value="Genomic_DNA"/>
</dbReference>
<evidence type="ECO:0000313" key="2">
    <source>
        <dbReference type="Proteomes" id="UP000323439"/>
    </source>
</evidence>
<evidence type="ECO:0000313" key="1">
    <source>
        <dbReference type="EMBL" id="SDA45529.1"/>
    </source>
</evidence>
<proteinExistence type="predicted"/>
<sequence length="41" mass="5047">MMWVPKKRAEEIKKRIWEEQDAKLRKNFAKVSESVVFEDEH</sequence>
<organism evidence="1 2">
    <name type="scientific">Methanobrevibacter millerae</name>
    <dbReference type="NCBI Taxonomy" id="230361"/>
    <lineage>
        <taxon>Archaea</taxon>
        <taxon>Methanobacteriati</taxon>
        <taxon>Methanobacteriota</taxon>
        <taxon>Methanomada group</taxon>
        <taxon>Methanobacteria</taxon>
        <taxon>Methanobacteriales</taxon>
        <taxon>Methanobacteriaceae</taxon>
        <taxon>Methanobrevibacter</taxon>
    </lineage>
</organism>
<dbReference type="Proteomes" id="UP000323439">
    <property type="component" value="Unassembled WGS sequence"/>
</dbReference>
<name>A0A1G5VI64_9EURY</name>
<protein>
    <submittedName>
        <fullName evidence="1">Uncharacterized protein</fullName>
    </submittedName>
</protein>
<accession>A0A1G5VI64</accession>
<keyword evidence="2" id="KW-1185">Reference proteome</keyword>
<dbReference type="AlphaFoldDB" id="A0A1G5VI64"/>
<gene>
    <name evidence="1" type="ORF">SAMN02910315_00633</name>
</gene>
<dbReference type="RefSeq" id="WP_262492208.1">
    <property type="nucleotide sequence ID" value="NZ_FMXB01000004.1"/>
</dbReference>
<reference evidence="1 2" key="1">
    <citation type="submission" date="2016-10" db="EMBL/GenBank/DDBJ databases">
        <authorList>
            <person name="Varghese N."/>
            <person name="Submissions S."/>
        </authorList>
    </citation>
    <scope>NUCLEOTIDE SEQUENCE [LARGE SCALE GENOMIC DNA]</scope>
    <source>
        <strain evidence="1 2">DSM 16643</strain>
    </source>
</reference>